<dbReference type="STRING" id="465820.NS263_07755"/>
<dbReference type="AlphaFoldDB" id="A0A147DSU5"/>
<dbReference type="OrthoDB" id="9771302at2"/>
<dbReference type="GO" id="GO:0004074">
    <property type="term" value="F:biliverdin reductase [NAD(P)H] activity"/>
    <property type="evidence" value="ECO:0007669"/>
    <property type="project" value="TreeGrafter"/>
</dbReference>
<dbReference type="PATRIC" id="fig|465820.4.peg.796"/>
<dbReference type="Proteomes" id="UP000072763">
    <property type="component" value="Unassembled WGS sequence"/>
</dbReference>
<evidence type="ECO:0000259" key="1">
    <source>
        <dbReference type="Pfam" id="PF13460"/>
    </source>
</evidence>
<dbReference type="PANTHER" id="PTHR43355">
    <property type="entry name" value="FLAVIN REDUCTASE (NADPH)"/>
    <property type="match status" value="1"/>
</dbReference>
<dbReference type="InterPro" id="IPR036291">
    <property type="entry name" value="NAD(P)-bd_dom_sf"/>
</dbReference>
<dbReference type="InterPro" id="IPR051606">
    <property type="entry name" value="Polyketide_Oxido-like"/>
</dbReference>
<dbReference type="InterPro" id="IPR016040">
    <property type="entry name" value="NAD(P)-bd_dom"/>
</dbReference>
<reference evidence="2 3" key="1">
    <citation type="journal article" date="2016" name="Front. Microbiol.">
        <title>Genomic Resource of Rice Seed Associated Bacteria.</title>
        <authorList>
            <person name="Midha S."/>
            <person name="Bansal K."/>
            <person name="Sharma S."/>
            <person name="Kumar N."/>
            <person name="Patil P.P."/>
            <person name="Chaudhry V."/>
            <person name="Patil P.B."/>
        </authorList>
    </citation>
    <scope>NUCLEOTIDE SEQUENCE [LARGE SCALE GENOMIC DNA]</scope>
    <source>
        <strain evidence="2 3">NS359</strain>
    </source>
</reference>
<comment type="caution">
    <text evidence="2">The sequence shown here is derived from an EMBL/GenBank/DDBJ whole genome shotgun (WGS) entry which is preliminary data.</text>
</comment>
<proteinExistence type="predicted"/>
<dbReference type="PANTHER" id="PTHR43355:SF2">
    <property type="entry name" value="FLAVIN REDUCTASE (NADPH)"/>
    <property type="match status" value="1"/>
</dbReference>
<feature type="domain" description="NAD(P)-binding" evidence="1">
    <location>
        <begin position="11"/>
        <end position="173"/>
    </location>
</feature>
<dbReference type="SUPFAM" id="SSF51735">
    <property type="entry name" value="NAD(P)-binding Rossmann-fold domains"/>
    <property type="match status" value="1"/>
</dbReference>
<accession>A0A147DSU5</accession>
<evidence type="ECO:0000313" key="2">
    <source>
        <dbReference type="EMBL" id="KTR53232.1"/>
    </source>
</evidence>
<dbReference type="RefSeq" id="WP_058749076.1">
    <property type="nucleotide sequence ID" value="NZ_LDRC01000017.1"/>
</dbReference>
<sequence>MTSTQTILVLGATGQTGQHFTRLALDAGHRVRALARNPAKLSLQHEGLEVVQGSISAPLDLDALLEGVDAVVLMLGDVVAQRDRLVNTTFVRALVPAMRRKGVRRLLYQAGGLSAAPGKRLMPVLRLVRATIARSYDGQHRDNEAVMRWLDTEARDIAWVVHRAGIGSDGPSKGELRRSRTWISIATFVDCAAYSLRLLFDDDAVHTCDGSAYRRGR</sequence>
<name>A0A147DSU5_9MICO</name>
<dbReference type="Gene3D" id="3.40.50.720">
    <property type="entry name" value="NAD(P)-binding Rossmann-like Domain"/>
    <property type="match status" value="1"/>
</dbReference>
<evidence type="ECO:0000313" key="3">
    <source>
        <dbReference type="Proteomes" id="UP000072763"/>
    </source>
</evidence>
<gene>
    <name evidence="2" type="ORF">NS359_04040</name>
</gene>
<dbReference type="Pfam" id="PF13460">
    <property type="entry name" value="NAD_binding_10"/>
    <property type="match status" value="1"/>
</dbReference>
<dbReference type="GO" id="GO:0042602">
    <property type="term" value="F:riboflavin reductase (NADPH) activity"/>
    <property type="evidence" value="ECO:0007669"/>
    <property type="project" value="TreeGrafter"/>
</dbReference>
<organism evidence="2 3">
    <name type="scientific">Curtobacterium oceanosedimentum</name>
    <dbReference type="NCBI Taxonomy" id="465820"/>
    <lineage>
        <taxon>Bacteria</taxon>
        <taxon>Bacillati</taxon>
        <taxon>Actinomycetota</taxon>
        <taxon>Actinomycetes</taxon>
        <taxon>Micrococcales</taxon>
        <taxon>Microbacteriaceae</taxon>
        <taxon>Curtobacterium</taxon>
    </lineage>
</organism>
<protein>
    <submittedName>
        <fullName evidence="2">NmrA family transcriptional regulator</fullName>
    </submittedName>
</protein>
<dbReference type="EMBL" id="LDRC01000017">
    <property type="protein sequence ID" value="KTR53232.1"/>
    <property type="molecule type" value="Genomic_DNA"/>
</dbReference>